<sequence length="465" mass="54146">MNSEGRSGDITLTWREGVDVAIQNYSNHRIDSLVRLENQSNLIFTSFYGYEDPNLRSSSWDMLRRVRGSVREEWVVGGDFNIVLNDAKKEGGHKKGYKPKKQLKDPRLCFKYDECWAKDREAKDIINSAWNRCDSNIIDKFERVRSVLGPWFIYKIISKVLANCLKVSLPGCISQNQRAFVLGRMIHDNILIIHELMHYLQSSKFGPNKCFAIKLDMSKTYDPMEWIFIKEVMKKMGFEDNWISKITSYVRLNSPKVQSQLFGDLLGIKVEDKLDNYLGLPLLVGKKKTFAFQEITNHFSSRINSWSKRLLSFGGKEIFIKVVLESFPTYAFSVFLAPKGVIEDMQAKICRTWWTGKESGMFWLMFPWKSMCHPNGMGGLDFRDLQLFNLSLLGRQVWRLLNCKDTLCYKLLSSKYFPEGDIFHPKRLDKYSFTWLRILEAAKALKDSFGWQDGNSDCINIRIYN</sequence>
<dbReference type="AlphaFoldDB" id="A0A9D3UXF5"/>
<organism evidence="1 2">
    <name type="scientific">Gossypium stocksii</name>
    <dbReference type="NCBI Taxonomy" id="47602"/>
    <lineage>
        <taxon>Eukaryota</taxon>
        <taxon>Viridiplantae</taxon>
        <taxon>Streptophyta</taxon>
        <taxon>Embryophyta</taxon>
        <taxon>Tracheophyta</taxon>
        <taxon>Spermatophyta</taxon>
        <taxon>Magnoliopsida</taxon>
        <taxon>eudicotyledons</taxon>
        <taxon>Gunneridae</taxon>
        <taxon>Pentapetalae</taxon>
        <taxon>rosids</taxon>
        <taxon>malvids</taxon>
        <taxon>Malvales</taxon>
        <taxon>Malvaceae</taxon>
        <taxon>Malvoideae</taxon>
        <taxon>Gossypium</taxon>
    </lineage>
</organism>
<dbReference type="Gene3D" id="3.60.10.10">
    <property type="entry name" value="Endonuclease/exonuclease/phosphatase"/>
    <property type="match status" value="1"/>
</dbReference>
<dbReference type="SUPFAM" id="SSF56219">
    <property type="entry name" value="DNase I-like"/>
    <property type="match status" value="1"/>
</dbReference>
<accession>A0A9D3UXF5</accession>
<evidence type="ECO:0008006" key="3">
    <source>
        <dbReference type="Google" id="ProtNLM"/>
    </source>
</evidence>
<comment type="caution">
    <text evidence="1">The sequence shown here is derived from an EMBL/GenBank/DDBJ whole genome shotgun (WGS) entry which is preliminary data.</text>
</comment>
<dbReference type="PANTHER" id="PTHR33116">
    <property type="entry name" value="REVERSE TRANSCRIPTASE ZINC-BINDING DOMAIN-CONTAINING PROTEIN-RELATED-RELATED"/>
    <property type="match status" value="1"/>
</dbReference>
<dbReference type="EMBL" id="JAIQCV010000009">
    <property type="protein sequence ID" value="KAH1064048.1"/>
    <property type="molecule type" value="Genomic_DNA"/>
</dbReference>
<gene>
    <name evidence="1" type="ORF">J1N35_029035</name>
</gene>
<protein>
    <recommendedName>
        <fullName evidence="3">Reverse transcriptase domain-containing protein</fullName>
    </recommendedName>
</protein>
<keyword evidence="2" id="KW-1185">Reference proteome</keyword>
<dbReference type="Proteomes" id="UP000828251">
    <property type="component" value="Unassembled WGS sequence"/>
</dbReference>
<dbReference type="PANTHER" id="PTHR33116:SF86">
    <property type="entry name" value="REVERSE TRANSCRIPTASE DOMAIN-CONTAINING PROTEIN"/>
    <property type="match status" value="1"/>
</dbReference>
<dbReference type="OrthoDB" id="1113249at2759"/>
<evidence type="ECO:0000313" key="1">
    <source>
        <dbReference type="EMBL" id="KAH1064048.1"/>
    </source>
</evidence>
<reference evidence="1 2" key="1">
    <citation type="journal article" date="2021" name="Plant Biotechnol. J.">
        <title>Multi-omics assisted identification of the key and species-specific regulatory components of drought-tolerant mechanisms in Gossypium stocksii.</title>
        <authorList>
            <person name="Yu D."/>
            <person name="Ke L."/>
            <person name="Zhang D."/>
            <person name="Wu Y."/>
            <person name="Sun Y."/>
            <person name="Mei J."/>
            <person name="Sun J."/>
            <person name="Sun Y."/>
        </authorList>
    </citation>
    <scope>NUCLEOTIDE SEQUENCE [LARGE SCALE GENOMIC DNA]</scope>
    <source>
        <strain evidence="2">cv. E1</strain>
        <tissue evidence="1">Leaf</tissue>
    </source>
</reference>
<dbReference type="InterPro" id="IPR036691">
    <property type="entry name" value="Endo/exonu/phosph_ase_sf"/>
</dbReference>
<evidence type="ECO:0000313" key="2">
    <source>
        <dbReference type="Proteomes" id="UP000828251"/>
    </source>
</evidence>
<proteinExistence type="predicted"/>
<name>A0A9D3UXF5_9ROSI</name>